<dbReference type="Gene3D" id="1.10.3210.10">
    <property type="entry name" value="Hypothetical protein af1432"/>
    <property type="match status" value="1"/>
</dbReference>
<dbReference type="PANTHER" id="PTHR45228:SF4">
    <property type="entry name" value="LIPOPROTEIN"/>
    <property type="match status" value="1"/>
</dbReference>
<feature type="domain" description="HD-GYP" evidence="1">
    <location>
        <begin position="135"/>
        <end position="328"/>
    </location>
</feature>
<dbReference type="PROSITE" id="PS51832">
    <property type="entry name" value="HD_GYP"/>
    <property type="match status" value="1"/>
</dbReference>
<dbReference type="Pfam" id="PF13487">
    <property type="entry name" value="HD_5"/>
    <property type="match status" value="1"/>
</dbReference>
<dbReference type="PANTHER" id="PTHR45228">
    <property type="entry name" value="CYCLIC DI-GMP PHOSPHODIESTERASE TM_0186-RELATED"/>
    <property type="match status" value="1"/>
</dbReference>
<dbReference type="InterPro" id="IPR037522">
    <property type="entry name" value="HD_GYP_dom"/>
</dbReference>
<comment type="caution">
    <text evidence="2">The sequence shown here is derived from an EMBL/GenBank/DDBJ whole genome shotgun (WGS) entry which is preliminary data.</text>
</comment>
<protein>
    <submittedName>
        <fullName evidence="2">HD domain-containing protein</fullName>
    </submittedName>
</protein>
<organism evidence="2 3">
    <name type="scientific">Desulfatitalea alkaliphila</name>
    <dbReference type="NCBI Taxonomy" id="2929485"/>
    <lineage>
        <taxon>Bacteria</taxon>
        <taxon>Pseudomonadati</taxon>
        <taxon>Thermodesulfobacteriota</taxon>
        <taxon>Desulfobacteria</taxon>
        <taxon>Desulfobacterales</taxon>
        <taxon>Desulfosarcinaceae</taxon>
        <taxon>Desulfatitalea</taxon>
    </lineage>
</organism>
<evidence type="ECO:0000313" key="2">
    <source>
        <dbReference type="EMBL" id="MCJ8501275.1"/>
    </source>
</evidence>
<evidence type="ECO:0000313" key="3">
    <source>
        <dbReference type="Proteomes" id="UP001165427"/>
    </source>
</evidence>
<dbReference type="CDD" id="cd00077">
    <property type="entry name" value="HDc"/>
    <property type="match status" value="1"/>
</dbReference>
<dbReference type="SUPFAM" id="SSF109604">
    <property type="entry name" value="HD-domain/PDEase-like"/>
    <property type="match status" value="1"/>
</dbReference>
<reference evidence="2" key="1">
    <citation type="submission" date="2022-04" db="EMBL/GenBank/DDBJ databases">
        <title>Desulfatitalea alkaliphila sp. nov., a novel anaerobic sulfate-reducing bacterium isolated from terrestrial mud volcano, Taman Peninsula, Russia.</title>
        <authorList>
            <person name="Khomyakova M.A."/>
            <person name="Merkel A.Y."/>
            <person name="Slobodkin A.I."/>
        </authorList>
    </citation>
    <scope>NUCLEOTIDE SEQUENCE</scope>
    <source>
        <strain evidence="2">M08but</strain>
    </source>
</reference>
<dbReference type="RefSeq" id="WP_246908337.1">
    <property type="nucleotide sequence ID" value="NZ_JALJRB010000012.1"/>
</dbReference>
<dbReference type="SMART" id="SM00471">
    <property type="entry name" value="HDc"/>
    <property type="match status" value="1"/>
</dbReference>
<proteinExistence type="predicted"/>
<sequence length="386" mass="42378">MHIVAVGLSTALAATSEKILTQWGHTVTAVTATRRALDTIAADGVDMVMAAYPLPDGQTNEFLTGLKEAANTRTPYLLLLTEGAAWPDGDSAYPVLDLHDVSAHPIDAALLRSKTALAERLSALGQDLDRKLLVIRRNYYQTVETLSRLIEAYDESVGAHCRRVGRLALHLAKRHPAVDAAAYPVVEAAGMLHDIGMVGLPAAVLKKRRTELAGSEGMLYRSHAERGEAVLGATDLLRPVARLVRSHHEQHNGRGFPDGLKGDRIPVGAAIVSAASLYDDLVHRERVDPKRVPEQLQRCRGYQLRPDLIGLLLEANLELMQKENQRVDRMVDIESLEAGMVLSREVLMKSGAFCMAPNTPLSEEIIKKLKHYYEMGNIANKVFVKK</sequence>
<evidence type="ECO:0000259" key="1">
    <source>
        <dbReference type="PROSITE" id="PS51832"/>
    </source>
</evidence>
<dbReference type="SUPFAM" id="SSF52172">
    <property type="entry name" value="CheY-like"/>
    <property type="match status" value="1"/>
</dbReference>
<dbReference type="InterPro" id="IPR052020">
    <property type="entry name" value="Cyclic_di-GMP/3'3'-cGAMP_PDE"/>
</dbReference>
<dbReference type="EMBL" id="JALJRB010000012">
    <property type="protein sequence ID" value="MCJ8501275.1"/>
    <property type="molecule type" value="Genomic_DNA"/>
</dbReference>
<name>A0AA41R5C5_9BACT</name>
<accession>A0AA41R5C5</accession>
<dbReference type="Proteomes" id="UP001165427">
    <property type="component" value="Unassembled WGS sequence"/>
</dbReference>
<gene>
    <name evidence="2" type="ORF">MRX98_11890</name>
</gene>
<dbReference type="AlphaFoldDB" id="A0AA41R5C5"/>
<keyword evidence="3" id="KW-1185">Reference proteome</keyword>
<dbReference type="InterPro" id="IPR011006">
    <property type="entry name" value="CheY-like_superfamily"/>
</dbReference>
<dbReference type="InterPro" id="IPR003607">
    <property type="entry name" value="HD/PDEase_dom"/>
</dbReference>